<keyword evidence="6" id="KW-0675">Receptor</keyword>
<sequence>MSRPAIMYYIILFIIILTKKYECFSKTSNNRKIEQISLFLKNNLLVLQHLEDIPTVGILEASENPETDDIINSFLSTTPPAHQSTSFIILNKIPEYQLNGGMTLRLTIVFVDYIEDSVDIVKKVLSCCKTWDIYSKYILIGLNEFDEADTFKSVLKAMWIENKLVNLGIVHIDFSNDLQVVTYNPFKDEIRSLKLSASTTIFPNKLNNLYGHKIKVAYWIVYPYAYKKDGTMRGTEFDFVMTFLKAINATAKLVKKESYGDGCWVTTFLVHPKAVKQINTISDLVESKLELQVVRLWKSMLTTRLQDQYNFTEINYFDSILEGKVKNRSYGVTLDFIKNIPYLRPKMKLDNVYHQVAELIGSGYMVFYLSSGCPYKEVLNKMSLRGLAYGYQSKDWGTINIPNLDTAVVTKLKLSHLHNVFYLWSAGIAISILMFTVELLWDRYRKLL</sequence>
<evidence type="ECO:0000256" key="6">
    <source>
        <dbReference type="ARBA" id="ARBA00023170"/>
    </source>
</evidence>
<dbReference type="OrthoDB" id="6353409at2759"/>
<evidence type="ECO:0000256" key="9">
    <source>
        <dbReference type="SAM" id="SignalP"/>
    </source>
</evidence>
<feature type="transmembrane region" description="Helical" evidence="8">
    <location>
        <begin position="421"/>
        <end position="441"/>
    </location>
</feature>
<evidence type="ECO:0000256" key="4">
    <source>
        <dbReference type="ARBA" id="ARBA00022989"/>
    </source>
</evidence>
<evidence type="ECO:0000256" key="7">
    <source>
        <dbReference type="ARBA" id="ARBA00023180"/>
    </source>
</evidence>
<gene>
    <name evidence="10" type="ORF">CEUTPL_LOCUS822</name>
</gene>
<protein>
    <submittedName>
        <fullName evidence="10">Uncharacterized protein</fullName>
    </submittedName>
</protein>
<proteinExistence type="predicted"/>
<evidence type="ECO:0000256" key="8">
    <source>
        <dbReference type="SAM" id="Phobius"/>
    </source>
</evidence>
<evidence type="ECO:0000313" key="11">
    <source>
        <dbReference type="Proteomes" id="UP001152799"/>
    </source>
</evidence>
<evidence type="ECO:0000256" key="5">
    <source>
        <dbReference type="ARBA" id="ARBA00023136"/>
    </source>
</evidence>
<evidence type="ECO:0000256" key="3">
    <source>
        <dbReference type="ARBA" id="ARBA00022692"/>
    </source>
</evidence>
<dbReference type="PANTHER" id="PTHR42643">
    <property type="entry name" value="IONOTROPIC RECEPTOR 20A-RELATED"/>
    <property type="match status" value="1"/>
</dbReference>
<organism evidence="10 11">
    <name type="scientific">Ceutorhynchus assimilis</name>
    <name type="common">cabbage seed weevil</name>
    <dbReference type="NCBI Taxonomy" id="467358"/>
    <lineage>
        <taxon>Eukaryota</taxon>
        <taxon>Metazoa</taxon>
        <taxon>Ecdysozoa</taxon>
        <taxon>Arthropoda</taxon>
        <taxon>Hexapoda</taxon>
        <taxon>Insecta</taxon>
        <taxon>Pterygota</taxon>
        <taxon>Neoptera</taxon>
        <taxon>Endopterygota</taxon>
        <taxon>Coleoptera</taxon>
        <taxon>Polyphaga</taxon>
        <taxon>Cucujiformia</taxon>
        <taxon>Curculionidae</taxon>
        <taxon>Ceutorhynchinae</taxon>
        <taxon>Ceutorhynchus</taxon>
    </lineage>
</organism>
<keyword evidence="4 8" id="KW-1133">Transmembrane helix</keyword>
<keyword evidence="3 8" id="KW-0812">Transmembrane</keyword>
<name>A0A9N9MA75_9CUCU</name>
<dbReference type="EMBL" id="OU892277">
    <property type="protein sequence ID" value="CAG9760086.1"/>
    <property type="molecule type" value="Genomic_DNA"/>
</dbReference>
<dbReference type="AlphaFoldDB" id="A0A9N9MA75"/>
<evidence type="ECO:0000256" key="2">
    <source>
        <dbReference type="ARBA" id="ARBA00022475"/>
    </source>
</evidence>
<feature type="chain" id="PRO_5040156530" evidence="9">
    <location>
        <begin position="26"/>
        <end position="448"/>
    </location>
</feature>
<dbReference type="SUPFAM" id="SSF53850">
    <property type="entry name" value="Periplasmic binding protein-like II"/>
    <property type="match status" value="1"/>
</dbReference>
<evidence type="ECO:0000256" key="1">
    <source>
        <dbReference type="ARBA" id="ARBA00004651"/>
    </source>
</evidence>
<dbReference type="InterPro" id="IPR052192">
    <property type="entry name" value="Insect_Ionotropic_Sensory_Rcpt"/>
</dbReference>
<reference evidence="10" key="1">
    <citation type="submission" date="2022-01" db="EMBL/GenBank/DDBJ databases">
        <authorList>
            <person name="King R."/>
        </authorList>
    </citation>
    <scope>NUCLEOTIDE SEQUENCE</scope>
</reference>
<keyword evidence="2" id="KW-1003">Cell membrane</keyword>
<evidence type="ECO:0000313" key="10">
    <source>
        <dbReference type="EMBL" id="CAG9760086.1"/>
    </source>
</evidence>
<dbReference type="GO" id="GO:0005886">
    <property type="term" value="C:plasma membrane"/>
    <property type="evidence" value="ECO:0007669"/>
    <property type="project" value="UniProtKB-SubCell"/>
</dbReference>
<dbReference type="PANTHER" id="PTHR42643:SF24">
    <property type="entry name" value="IONOTROPIC RECEPTOR 60A"/>
    <property type="match status" value="1"/>
</dbReference>
<feature type="signal peptide" evidence="9">
    <location>
        <begin position="1"/>
        <end position="25"/>
    </location>
</feature>
<comment type="subcellular location">
    <subcellularLocation>
        <location evidence="1">Cell membrane</location>
        <topology evidence="1">Multi-pass membrane protein</topology>
    </subcellularLocation>
</comment>
<keyword evidence="9" id="KW-0732">Signal</keyword>
<dbReference type="Proteomes" id="UP001152799">
    <property type="component" value="Chromosome 1"/>
</dbReference>
<keyword evidence="5 8" id="KW-0472">Membrane</keyword>
<keyword evidence="11" id="KW-1185">Reference proteome</keyword>
<accession>A0A9N9MA75</accession>
<keyword evidence="7" id="KW-0325">Glycoprotein</keyword>